<evidence type="ECO:0000313" key="1">
    <source>
        <dbReference type="EMBL" id="MCL2915425.1"/>
    </source>
</evidence>
<dbReference type="RefSeq" id="WP_249250006.1">
    <property type="nucleotide sequence ID" value="NZ_JAKIKT010000007.1"/>
</dbReference>
<organism evidence="1 2">
    <name type="scientific">Shewanella corallii</name>
    <dbReference type="NCBI Taxonomy" id="560080"/>
    <lineage>
        <taxon>Bacteria</taxon>
        <taxon>Pseudomonadati</taxon>
        <taxon>Pseudomonadota</taxon>
        <taxon>Gammaproteobacteria</taxon>
        <taxon>Alteromonadales</taxon>
        <taxon>Shewanellaceae</taxon>
        <taxon>Shewanella</taxon>
    </lineage>
</organism>
<evidence type="ECO:0000313" key="2">
    <source>
        <dbReference type="Proteomes" id="UP001202831"/>
    </source>
</evidence>
<dbReference type="SUPFAM" id="SSF48076">
    <property type="entry name" value="LigA subunit of an aromatic-ring-opening dioxygenase LigAB"/>
    <property type="match status" value="1"/>
</dbReference>
<name>A0ABT0NBD5_9GAMM</name>
<gene>
    <name evidence="1" type="ORF">L2725_16855</name>
</gene>
<dbReference type="InterPro" id="IPR036622">
    <property type="entry name" value="LigA_sf"/>
</dbReference>
<dbReference type="Proteomes" id="UP001202831">
    <property type="component" value="Unassembled WGS sequence"/>
</dbReference>
<dbReference type="Gene3D" id="1.10.700.10">
    <property type="entry name" value="Dioxygenase LigAB, LigA subunit"/>
    <property type="match status" value="1"/>
</dbReference>
<reference evidence="1 2" key="1">
    <citation type="submission" date="2022-01" db="EMBL/GenBank/DDBJ databases">
        <title>Whole genome-based taxonomy of the Shewanellaceae.</title>
        <authorList>
            <person name="Martin-Rodriguez A.J."/>
        </authorList>
    </citation>
    <scope>NUCLEOTIDE SEQUENCE [LARGE SCALE GENOMIC DNA]</scope>
    <source>
        <strain evidence="1 2">DSM 21332</strain>
    </source>
</reference>
<keyword evidence="2" id="KW-1185">Reference proteome</keyword>
<comment type="caution">
    <text evidence="1">The sequence shown here is derived from an EMBL/GenBank/DDBJ whole genome shotgun (WGS) entry which is preliminary data.</text>
</comment>
<sequence length="71" mass="7987">MSKFNEFFEQLASDAKLMEAYKQDPEGVMKSYGLTDGEIEAVMSGDQDKMKKFSGDAGTYATYIHIHKPTK</sequence>
<proteinExistence type="predicted"/>
<dbReference type="EMBL" id="JAKIKT010000007">
    <property type="protein sequence ID" value="MCL2915425.1"/>
    <property type="molecule type" value="Genomic_DNA"/>
</dbReference>
<protein>
    <recommendedName>
        <fullName evidence="3">Extradiol ring-cleavage dioxygenase LigAB LigA subunit domain-containing protein</fullName>
    </recommendedName>
</protein>
<accession>A0ABT0NBD5</accession>
<evidence type="ECO:0008006" key="3">
    <source>
        <dbReference type="Google" id="ProtNLM"/>
    </source>
</evidence>